<name>A0ABX8JN85_9BACT</name>
<dbReference type="SFLD" id="SFLDG01129">
    <property type="entry name" value="C1.5:_HAD__Beta-PGM__Phosphata"/>
    <property type="match status" value="1"/>
</dbReference>
<keyword evidence="3" id="KW-1185">Reference proteome</keyword>
<evidence type="ECO:0000313" key="2">
    <source>
        <dbReference type="EMBL" id="QWV98842.1"/>
    </source>
</evidence>
<gene>
    <name evidence="2" type="ORF">KP005_06045</name>
</gene>
<protein>
    <submittedName>
        <fullName evidence="2">HAD family hydrolase</fullName>
    </submittedName>
</protein>
<dbReference type="PANTHER" id="PTHR43434">
    <property type="entry name" value="PHOSPHOGLYCOLATE PHOSPHATASE"/>
    <property type="match status" value="1"/>
</dbReference>
<keyword evidence="2" id="KW-0378">Hydrolase</keyword>
<reference evidence="2 3" key="1">
    <citation type="submission" date="2021-06" db="EMBL/GenBank/DDBJ databases">
        <title>Gemonas diversity in paddy soil.</title>
        <authorList>
            <person name="Liu G."/>
        </authorList>
    </citation>
    <scope>NUCLEOTIDE SEQUENCE [LARGE SCALE GENOMIC DNA]</scope>
    <source>
        <strain evidence="2 3">RG29</strain>
    </source>
</reference>
<dbReference type="EMBL" id="CP076724">
    <property type="protein sequence ID" value="QWV98842.1"/>
    <property type="molecule type" value="Genomic_DNA"/>
</dbReference>
<proteinExistence type="inferred from homology"/>
<dbReference type="SFLD" id="SFLDS00003">
    <property type="entry name" value="Haloacid_Dehalogenase"/>
    <property type="match status" value="1"/>
</dbReference>
<dbReference type="GO" id="GO:0016787">
    <property type="term" value="F:hydrolase activity"/>
    <property type="evidence" value="ECO:0007669"/>
    <property type="project" value="UniProtKB-KW"/>
</dbReference>
<dbReference type="InterPro" id="IPR050155">
    <property type="entry name" value="HAD-like_hydrolase_sf"/>
</dbReference>
<evidence type="ECO:0000256" key="1">
    <source>
        <dbReference type="ARBA" id="ARBA00006171"/>
    </source>
</evidence>
<dbReference type="Pfam" id="PF00702">
    <property type="entry name" value="Hydrolase"/>
    <property type="match status" value="1"/>
</dbReference>
<dbReference type="PANTHER" id="PTHR43434:SF1">
    <property type="entry name" value="PHOSPHOGLYCOLATE PHOSPHATASE"/>
    <property type="match status" value="1"/>
</dbReference>
<comment type="similarity">
    <text evidence="1">Belongs to the HAD-like hydrolase superfamily. CbbY/CbbZ/Gph/YieH family.</text>
</comment>
<accession>A0ABX8JN85</accession>
<dbReference type="Proteomes" id="UP000683493">
    <property type="component" value="Chromosome"/>
</dbReference>
<organism evidence="2 3">
    <name type="scientific">Geomonas diazotrophica</name>
    <dbReference type="NCBI Taxonomy" id="2843197"/>
    <lineage>
        <taxon>Bacteria</taxon>
        <taxon>Pseudomonadati</taxon>
        <taxon>Thermodesulfobacteriota</taxon>
        <taxon>Desulfuromonadia</taxon>
        <taxon>Geobacterales</taxon>
        <taxon>Geobacteraceae</taxon>
        <taxon>Geomonas</taxon>
    </lineage>
</organism>
<evidence type="ECO:0000313" key="3">
    <source>
        <dbReference type="Proteomes" id="UP000683493"/>
    </source>
</evidence>
<sequence length="215" mass="24204">MGDGAVTRHPGLREQVKAIVFDLDGTLYQEERLGEEVNQSAVLYVADLKGVSAAQAQALLEATRAADGAAGTLSHAVMTLGGTLQELHRRFAADCHPERLLKPDRRVRELLQLLSTRFRLHLYTNNNRDLSARIMTQIDVNGLLDRVFTIEDYWIPKPDRRIVEDILSKISCRPQETLFVGDRYRIDLAVPESLGCHVFEMKSTEELLTLADLVH</sequence>